<keyword evidence="1" id="KW-0808">Transferase</keyword>
<organism evidence="3 4">
    <name type="scientific">Nocardia mangyaensis</name>
    <dbReference type="NCBI Taxonomy" id="2213200"/>
    <lineage>
        <taxon>Bacteria</taxon>
        <taxon>Bacillati</taxon>
        <taxon>Actinomycetota</taxon>
        <taxon>Actinomycetes</taxon>
        <taxon>Mycobacteriales</taxon>
        <taxon>Nocardiaceae</taxon>
        <taxon>Nocardia</taxon>
    </lineage>
</organism>
<dbReference type="Proteomes" id="UP000183810">
    <property type="component" value="Chromosome"/>
</dbReference>
<dbReference type="Pfam" id="PF00275">
    <property type="entry name" value="EPSP_synthase"/>
    <property type="match status" value="1"/>
</dbReference>
<reference evidence="3" key="1">
    <citation type="submission" date="2016-11" db="EMBL/GenBank/DDBJ databases">
        <authorList>
            <person name="Jaros S."/>
            <person name="Januszkiewicz K."/>
            <person name="Wedrychowicz H."/>
        </authorList>
    </citation>
    <scope>NUCLEOTIDE SEQUENCE [LARGE SCALE GENOMIC DNA]</scope>
    <source>
        <strain evidence="3">Y48</strain>
    </source>
</reference>
<evidence type="ECO:0000313" key="3">
    <source>
        <dbReference type="EMBL" id="APE35381.1"/>
    </source>
</evidence>
<protein>
    <recommendedName>
        <fullName evidence="2">Enolpyruvate transferase domain-containing protein</fullName>
    </recommendedName>
</protein>
<keyword evidence="4" id="KW-1185">Reference proteome</keyword>
<dbReference type="GO" id="GO:0003866">
    <property type="term" value="F:3-phosphoshikimate 1-carboxyvinyltransferase activity"/>
    <property type="evidence" value="ECO:0007669"/>
    <property type="project" value="TreeGrafter"/>
</dbReference>
<sequence>MILASLAPGISRITGLSKARHVQYTLALLRNLGTEIEIDGDTYLVHGGPYRPLRETVSAGSSGTTLYFMIGLASLAQGPVVVDAHKAFRRRPVEPLLRALGQMGVLVESSDGCPPIRVAAQRPTGGRVQIAGTLSQWISGLILLAPFATGPTVIEVQGELNEQPYMLWVMRLLTPGQG</sequence>
<name>A0A1J0VTL3_9NOCA</name>
<dbReference type="InterPro" id="IPR001986">
    <property type="entry name" value="Enolpyruvate_Tfrase_dom"/>
</dbReference>
<evidence type="ECO:0000313" key="4">
    <source>
        <dbReference type="Proteomes" id="UP000183810"/>
    </source>
</evidence>
<gene>
    <name evidence="3" type="ORF">BOX37_17090</name>
</gene>
<evidence type="ECO:0000256" key="1">
    <source>
        <dbReference type="ARBA" id="ARBA00022679"/>
    </source>
</evidence>
<dbReference type="InterPro" id="IPR013792">
    <property type="entry name" value="RNA3'P_cycl/enolpyr_Trfase_a/b"/>
</dbReference>
<dbReference type="InterPro" id="IPR036968">
    <property type="entry name" value="Enolpyruvate_Tfrase_sf"/>
</dbReference>
<dbReference type="Gene3D" id="3.65.10.10">
    <property type="entry name" value="Enolpyruvate transferase domain"/>
    <property type="match status" value="1"/>
</dbReference>
<evidence type="ECO:0000259" key="2">
    <source>
        <dbReference type="Pfam" id="PF00275"/>
    </source>
</evidence>
<dbReference type="EMBL" id="CP018082">
    <property type="protein sequence ID" value="APE35381.1"/>
    <property type="molecule type" value="Genomic_DNA"/>
</dbReference>
<dbReference type="PANTHER" id="PTHR21090:SF5">
    <property type="entry name" value="PENTAFUNCTIONAL AROM POLYPEPTIDE"/>
    <property type="match status" value="1"/>
</dbReference>
<dbReference type="KEGG" id="nsl:BOX37_17090"/>
<feature type="domain" description="Enolpyruvate transferase" evidence="2">
    <location>
        <begin position="2"/>
        <end position="167"/>
    </location>
</feature>
<dbReference type="PANTHER" id="PTHR21090">
    <property type="entry name" value="AROM/DEHYDROQUINATE SYNTHASE"/>
    <property type="match status" value="1"/>
</dbReference>
<dbReference type="AlphaFoldDB" id="A0A1J0VTL3"/>
<dbReference type="SUPFAM" id="SSF55205">
    <property type="entry name" value="EPT/RTPC-like"/>
    <property type="match status" value="1"/>
</dbReference>
<dbReference type="GO" id="GO:0009423">
    <property type="term" value="P:chorismate biosynthetic process"/>
    <property type="evidence" value="ECO:0007669"/>
    <property type="project" value="TreeGrafter"/>
</dbReference>
<proteinExistence type="predicted"/>
<accession>A0A1J0VTL3</accession>